<dbReference type="GO" id="GO:0006543">
    <property type="term" value="P:L-glutamine catabolic process"/>
    <property type="evidence" value="ECO:0007669"/>
    <property type="project" value="TreeGrafter"/>
</dbReference>
<dbReference type="InterPro" id="IPR015868">
    <property type="entry name" value="Glutaminase"/>
</dbReference>
<dbReference type="PANTHER" id="PTHR12544:SF29">
    <property type="entry name" value="GLUTAMINASE"/>
    <property type="match status" value="1"/>
</dbReference>
<dbReference type="FunFam" id="3.40.710.10:FF:000005">
    <property type="entry name" value="Glutaminase"/>
    <property type="match status" value="1"/>
</dbReference>
<gene>
    <name evidence="6 7" type="primary">glsA</name>
    <name evidence="7" type="ORF">OE104_07275</name>
</gene>
<comment type="subunit">
    <text evidence="2 6">Homotetramer.</text>
</comment>
<proteinExistence type="inferred from homology"/>
<sequence>MKERQLNDDELQNLINEVEPYANKGEVAEYIPALARANKTDVAAAVYTVDGRVFQGGTYGHTFTLQSISKVLSLALVLDERGEEEVFSNVGMEPSGDPYYSISKLEFSNPTKPYNPMINAGALAITDLLPGRSKERKLANFIDYVRQLAGNNRIEYNKNVADSEFQTSFLNRSLLYYMKQFGVIGGKVEDIIDLYTKQCAVEIDCLQLARIGAVFSLNGKDPEKGTQLISERTASICKTFMVTCGMYNASGEFAIKVGVPAKSGVSGGIMAVVPNRFGIGIYGPALDDRGNSIAGWKLLQKMNERYAFSIF</sequence>
<organism evidence="7 8">
    <name type="scientific">Fervidibacillus albus</name>
    <dbReference type="NCBI Taxonomy" id="2980026"/>
    <lineage>
        <taxon>Bacteria</taxon>
        <taxon>Bacillati</taxon>
        <taxon>Bacillota</taxon>
        <taxon>Bacilli</taxon>
        <taxon>Bacillales</taxon>
        <taxon>Bacillaceae</taxon>
        <taxon>Fervidibacillus</taxon>
    </lineage>
</organism>
<feature type="binding site" evidence="6">
    <location>
        <position position="265"/>
    </location>
    <ligand>
        <name>substrate</name>
    </ligand>
</feature>
<feature type="binding site" evidence="6">
    <location>
        <position position="119"/>
    </location>
    <ligand>
        <name>substrate</name>
    </ligand>
</feature>
<evidence type="ECO:0000313" key="8">
    <source>
        <dbReference type="Proteomes" id="UP001164718"/>
    </source>
</evidence>
<feature type="binding site" evidence="6">
    <location>
        <position position="171"/>
    </location>
    <ligand>
        <name>substrate</name>
    </ligand>
</feature>
<feature type="binding site" evidence="6">
    <location>
        <position position="164"/>
    </location>
    <ligand>
        <name>substrate</name>
    </ligand>
</feature>
<dbReference type="KEGG" id="faf:OE104_07275"/>
<dbReference type="NCBIfam" id="TIGR03814">
    <property type="entry name" value="Gln_ase"/>
    <property type="match status" value="1"/>
</dbReference>
<dbReference type="AlphaFoldDB" id="A0A9E8LWP5"/>
<protein>
    <recommendedName>
        <fullName evidence="3 6">Glutaminase</fullName>
        <ecNumber evidence="3 6">3.5.1.2</ecNumber>
    </recommendedName>
</protein>
<keyword evidence="6" id="KW-0007">Acetylation</keyword>
<accession>A0A9E8LWP5</accession>
<dbReference type="Gene3D" id="3.40.710.10">
    <property type="entry name" value="DD-peptidase/beta-lactamase superfamily"/>
    <property type="match status" value="1"/>
</dbReference>
<dbReference type="GO" id="GO:0004359">
    <property type="term" value="F:glutaminase activity"/>
    <property type="evidence" value="ECO:0007669"/>
    <property type="project" value="UniProtKB-UniRule"/>
</dbReference>
<feature type="binding site" evidence="6">
    <location>
        <position position="67"/>
    </location>
    <ligand>
        <name>substrate</name>
    </ligand>
</feature>
<dbReference type="GO" id="GO:0006537">
    <property type="term" value="P:glutamate biosynthetic process"/>
    <property type="evidence" value="ECO:0007669"/>
    <property type="project" value="TreeGrafter"/>
</dbReference>
<keyword evidence="8" id="KW-1185">Reference proteome</keyword>
<dbReference type="EMBL" id="CP106878">
    <property type="protein sequence ID" value="WAA11093.1"/>
    <property type="molecule type" value="Genomic_DNA"/>
</dbReference>
<evidence type="ECO:0000256" key="1">
    <source>
        <dbReference type="ARBA" id="ARBA00011076"/>
    </source>
</evidence>
<comment type="catalytic activity">
    <reaction evidence="5 6">
        <text>L-glutamine + H2O = L-glutamate + NH4(+)</text>
        <dbReference type="Rhea" id="RHEA:15889"/>
        <dbReference type="ChEBI" id="CHEBI:15377"/>
        <dbReference type="ChEBI" id="CHEBI:28938"/>
        <dbReference type="ChEBI" id="CHEBI:29985"/>
        <dbReference type="ChEBI" id="CHEBI:58359"/>
        <dbReference type="EC" id="3.5.1.2"/>
    </reaction>
</comment>
<dbReference type="SUPFAM" id="SSF56601">
    <property type="entry name" value="beta-lactamase/transpeptidase-like"/>
    <property type="match status" value="1"/>
</dbReference>
<dbReference type="HAMAP" id="MF_00313">
    <property type="entry name" value="Glutaminase"/>
    <property type="match status" value="1"/>
</dbReference>
<evidence type="ECO:0000256" key="6">
    <source>
        <dbReference type="HAMAP-Rule" id="MF_00313"/>
    </source>
</evidence>
<comment type="similarity">
    <text evidence="1 6">Belongs to the glutaminase family.</text>
</comment>
<feature type="binding site" evidence="6">
    <location>
        <position position="195"/>
    </location>
    <ligand>
        <name>substrate</name>
    </ligand>
</feature>
<keyword evidence="4 6" id="KW-0378">Hydrolase</keyword>
<dbReference type="PANTHER" id="PTHR12544">
    <property type="entry name" value="GLUTAMINASE"/>
    <property type="match status" value="1"/>
</dbReference>
<dbReference type="Proteomes" id="UP001164718">
    <property type="component" value="Chromosome"/>
</dbReference>
<evidence type="ECO:0000256" key="3">
    <source>
        <dbReference type="ARBA" id="ARBA00012918"/>
    </source>
</evidence>
<dbReference type="EC" id="3.5.1.2" evidence="3 6"/>
<feature type="binding site" evidence="6">
    <location>
        <position position="247"/>
    </location>
    <ligand>
        <name>substrate</name>
    </ligand>
</feature>
<evidence type="ECO:0000313" key="7">
    <source>
        <dbReference type="EMBL" id="WAA11093.1"/>
    </source>
</evidence>
<dbReference type="RefSeq" id="WP_275418912.1">
    <property type="nucleotide sequence ID" value="NZ_CP106878.1"/>
</dbReference>
<reference evidence="7" key="1">
    <citation type="submission" date="2022-09" db="EMBL/GenBank/DDBJ databases">
        <title>Complete Genomes of Fervidibacillus albus and Fervidibacillus halotolerans isolated from tidal flat sediments.</title>
        <authorList>
            <person name="Kwon K.K."/>
            <person name="Yang S.-H."/>
            <person name="Park M.J."/>
            <person name="Oh H.-M."/>
        </authorList>
    </citation>
    <scope>NUCLEOTIDE SEQUENCE</scope>
    <source>
        <strain evidence="7">MEBiC13591</strain>
    </source>
</reference>
<dbReference type="InterPro" id="IPR012338">
    <property type="entry name" value="Beta-lactam/transpept-like"/>
</dbReference>
<dbReference type="Pfam" id="PF04960">
    <property type="entry name" value="Glutaminase"/>
    <property type="match status" value="1"/>
</dbReference>
<name>A0A9E8LWP5_9BACI</name>
<evidence type="ECO:0000256" key="2">
    <source>
        <dbReference type="ARBA" id="ARBA00011881"/>
    </source>
</evidence>
<evidence type="ECO:0000256" key="5">
    <source>
        <dbReference type="ARBA" id="ARBA00049534"/>
    </source>
</evidence>
<evidence type="ECO:0000256" key="4">
    <source>
        <dbReference type="ARBA" id="ARBA00022801"/>
    </source>
</evidence>